<dbReference type="RefSeq" id="WP_092859609.1">
    <property type="nucleotide sequence ID" value="NZ_FOQH01000004.1"/>
</dbReference>
<feature type="transmembrane region" description="Helical" evidence="6">
    <location>
        <begin position="371"/>
        <end position="392"/>
    </location>
</feature>
<dbReference type="InterPro" id="IPR011701">
    <property type="entry name" value="MFS"/>
</dbReference>
<feature type="transmembrane region" description="Helical" evidence="6">
    <location>
        <begin position="300"/>
        <end position="319"/>
    </location>
</feature>
<protein>
    <submittedName>
        <fullName evidence="8">Sugar phosphate permease</fullName>
    </submittedName>
</protein>
<proteinExistence type="predicted"/>
<dbReference type="PANTHER" id="PTHR43124:SF3">
    <property type="entry name" value="CHLORAMPHENICOL EFFLUX PUMP RV0191"/>
    <property type="match status" value="1"/>
</dbReference>
<dbReference type="SUPFAM" id="SSF103473">
    <property type="entry name" value="MFS general substrate transporter"/>
    <property type="match status" value="1"/>
</dbReference>
<dbReference type="InterPro" id="IPR050189">
    <property type="entry name" value="MFS_Efflux_Transporters"/>
</dbReference>
<evidence type="ECO:0000313" key="8">
    <source>
        <dbReference type="EMBL" id="SFI11300.1"/>
    </source>
</evidence>
<evidence type="ECO:0000259" key="7">
    <source>
        <dbReference type="PROSITE" id="PS50850"/>
    </source>
</evidence>
<feature type="transmembrane region" description="Helical" evidence="6">
    <location>
        <begin position="245"/>
        <end position="263"/>
    </location>
</feature>
<evidence type="ECO:0000256" key="1">
    <source>
        <dbReference type="ARBA" id="ARBA00004651"/>
    </source>
</evidence>
<gene>
    <name evidence="8" type="ORF">SAMN05216258_104322</name>
</gene>
<evidence type="ECO:0000256" key="3">
    <source>
        <dbReference type="ARBA" id="ARBA00022692"/>
    </source>
</evidence>
<feature type="transmembrane region" description="Helical" evidence="6">
    <location>
        <begin position="123"/>
        <end position="142"/>
    </location>
</feature>
<reference evidence="8 9" key="1">
    <citation type="submission" date="2016-10" db="EMBL/GenBank/DDBJ databases">
        <authorList>
            <person name="de Groot N.N."/>
        </authorList>
    </citation>
    <scope>NUCLEOTIDE SEQUENCE [LARGE SCALE GENOMIC DNA]</scope>
    <source>
        <strain evidence="8 9">CGMCC 1.11030</strain>
    </source>
</reference>
<dbReference type="OrthoDB" id="272777at2"/>
<dbReference type="InterPro" id="IPR036259">
    <property type="entry name" value="MFS_trans_sf"/>
</dbReference>
<feature type="transmembrane region" description="Helical" evidence="6">
    <location>
        <begin position="202"/>
        <end position="225"/>
    </location>
</feature>
<evidence type="ECO:0000256" key="6">
    <source>
        <dbReference type="SAM" id="Phobius"/>
    </source>
</evidence>
<feature type="transmembrane region" description="Helical" evidence="6">
    <location>
        <begin position="154"/>
        <end position="178"/>
    </location>
</feature>
<dbReference type="AlphaFoldDB" id="A0A1I3FJD2"/>
<feature type="transmembrane region" description="Helical" evidence="6">
    <location>
        <begin position="70"/>
        <end position="88"/>
    </location>
</feature>
<dbReference type="Gene3D" id="1.20.1250.20">
    <property type="entry name" value="MFS general substrate transporter like domains"/>
    <property type="match status" value="2"/>
</dbReference>
<evidence type="ECO:0000256" key="5">
    <source>
        <dbReference type="ARBA" id="ARBA00023136"/>
    </source>
</evidence>
<sequence>MPGILALGLGYVFSQFYRACLAVLAPYLTADLGLDAADLGRASGAWFLAFALMQIPVGVGLDRLGPRRTAGLLFGICAAGGSAIFALAQGPAMITVAMTLIGAGCAPALMALFYIYAREFDMARFAFLTSCTVGIGTLGNIAGTEPFAVLIEAVGWRAAMGGFAAVSALSAVASLVLVKDPVRVDPAAGEGRDRGFLEYFELLRMPVFWALIPMAIVNYAPAAGIRGLWAGPYLSEVFALPPVEVGRAVLWMAVAMSLGAFCYGPLDRIFRTRKWIVAPGNLAAAGLCLALGLWADGSAALATALLAAIGFISATYTIVMAHARGLAPLRLVGRTVTMMNFFVMAGVGLAQPITGEVVEAARAAGAPPAEAYAQVFMLYAAAMVFATAVYLFSRDAKP</sequence>
<name>A0A1I3FJD2_9RHOB</name>
<evidence type="ECO:0000256" key="2">
    <source>
        <dbReference type="ARBA" id="ARBA00022475"/>
    </source>
</evidence>
<feature type="domain" description="Major facilitator superfamily (MFS) profile" evidence="7">
    <location>
        <begin position="3"/>
        <end position="398"/>
    </location>
</feature>
<dbReference type="PANTHER" id="PTHR43124">
    <property type="entry name" value="PURINE EFFLUX PUMP PBUE"/>
    <property type="match status" value="1"/>
</dbReference>
<comment type="subcellular location">
    <subcellularLocation>
        <location evidence="1">Cell membrane</location>
        <topology evidence="1">Multi-pass membrane protein</topology>
    </subcellularLocation>
</comment>
<feature type="transmembrane region" description="Helical" evidence="6">
    <location>
        <begin position="42"/>
        <end position="61"/>
    </location>
</feature>
<evidence type="ECO:0000256" key="4">
    <source>
        <dbReference type="ARBA" id="ARBA00022989"/>
    </source>
</evidence>
<dbReference type="Pfam" id="PF07690">
    <property type="entry name" value="MFS_1"/>
    <property type="match status" value="1"/>
</dbReference>
<feature type="transmembrane region" description="Helical" evidence="6">
    <location>
        <begin position="331"/>
        <end position="351"/>
    </location>
</feature>
<dbReference type="EMBL" id="FOQH01000004">
    <property type="protein sequence ID" value="SFI11300.1"/>
    <property type="molecule type" value="Genomic_DNA"/>
</dbReference>
<keyword evidence="3 6" id="KW-0812">Transmembrane</keyword>
<keyword evidence="5 6" id="KW-0472">Membrane</keyword>
<dbReference type="STRING" id="1114924.SAMN05216258_104322"/>
<dbReference type="PROSITE" id="PS50850">
    <property type="entry name" value="MFS"/>
    <property type="match status" value="1"/>
</dbReference>
<feature type="transmembrane region" description="Helical" evidence="6">
    <location>
        <begin position="275"/>
        <end position="294"/>
    </location>
</feature>
<accession>A0A1I3FJD2</accession>
<organism evidence="8 9">
    <name type="scientific">Albimonas pacifica</name>
    <dbReference type="NCBI Taxonomy" id="1114924"/>
    <lineage>
        <taxon>Bacteria</taxon>
        <taxon>Pseudomonadati</taxon>
        <taxon>Pseudomonadota</taxon>
        <taxon>Alphaproteobacteria</taxon>
        <taxon>Rhodobacterales</taxon>
        <taxon>Paracoccaceae</taxon>
        <taxon>Albimonas</taxon>
    </lineage>
</organism>
<dbReference type="GO" id="GO:0022857">
    <property type="term" value="F:transmembrane transporter activity"/>
    <property type="evidence" value="ECO:0007669"/>
    <property type="project" value="InterPro"/>
</dbReference>
<dbReference type="GO" id="GO:0005886">
    <property type="term" value="C:plasma membrane"/>
    <property type="evidence" value="ECO:0007669"/>
    <property type="project" value="UniProtKB-SubCell"/>
</dbReference>
<evidence type="ECO:0000313" key="9">
    <source>
        <dbReference type="Proteomes" id="UP000199377"/>
    </source>
</evidence>
<keyword evidence="2" id="KW-1003">Cell membrane</keyword>
<keyword evidence="4 6" id="KW-1133">Transmembrane helix</keyword>
<keyword evidence="9" id="KW-1185">Reference proteome</keyword>
<feature type="transmembrane region" description="Helical" evidence="6">
    <location>
        <begin position="94"/>
        <end position="116"/>
    </location>
</feature>
<dbReference type="Proteomes" id="UP000199377">
    <property type="component" value="Unassembled WGS sequence"/>
</dbReference>
<dbReference type="InterPro" id="IPR020846">
    <property type="entry name" value="MFS_dom"/>
</dbReference>